<dbReference type="AlphaFoldDB" id="A0A0D1L6J6"/>
<reference evidence="3 4" key="1">
    <citation type="submission" date="2015-01" db="EMBL/GenBank/DDBJ databases">
        <title>Genome sequence of Mycobacterium llatzerense and Mycobacterium immunogenum recovered from brain abscess.</title>
        <authorList>
            <person name="Greninger A.L."/>
            <person name="Langelier C."/>
            <person name="Cunningham G."/>
            <person name="Chiu C.Y."/>
            <person name="Miller S."/>
        </authorList>
    </citation>
    <scope>NUCLEOTIDE SEQUENCE [LARGE SCALE GENOMIC DNA]</scope>
    <source>
        <strain evidence="3 4">CLUC14</strain>
    </source>
</reference>
<evidence type="ECO:0000256" key="1">
    <source>
        <dbReference type="ARBA" id="ARBA00022801"/>
    </source>
</evidence>
<name>A0A0D1L6J6_9MYCO</name>
<keyword evidence="4" id="KW-1185">Reference proteome</keyword>
<dbReference type="PANTHER" id="PTHR43674">
    <property type="entry name" value="NITRILASE C965.09-RELATED"/>
    <property type="match status" value="1"/>
</dbReference>
<accession>A0A0D1L6J6</accession>
<dbReference type="OrthoDB" id="9811121at2"/>
<keyword evidence="1" id="KW-0378">Hydrolase</keyword>
<dbReference type="Pfam" id="PF00795">
    <property type="entry name" value="CN_hydrolase"/>
    <property type="match status" value="1"/>
</dbReference>
<organism evidence="3 4">
    <name type="scientific">Mycolicibacterium llatzerense</name>
    <dbReference type="NCBI Taxonomy" id="280871"/>
    <lineage>
        <taxon>Bacteria</taxon>
        <taxon>Bacillati</taxon>
        <taxon>Actinomycetota</taxon>
        <taxon>Actinomycetes</taxon>
        <taxon>Mycobacteriales</taxon>
        <taxon>Mycobacteriaceae</taxon>
        <taxon>Mycolicibacterium</taxon>
    </lineage>
</organism>
<evidence type="ECO:0000313" key="4">
    <source>
        <dbReference type="Proteomes" id="UP000032221"/>
    </source>
</evidence>
<sequence>MVLAAAVQTEAKVGDIDYNLEDCERLVNRAAGDGASWVVLPEFFATGVGFLPELAENAPPADGEPTKLLARLAQSHGIHVGGSVIVRDSDGETRNAFFLYGPGGDLVGRHDKDLPTMWESALYTGGTDPGRFEAGEHSVGVAMCWELMRSQTVARLGGQVDLVVGGSGWWSLPANWPLLTRLEPGNQVRATRAPATFARHVGAPVIHAAHAGTVECRFLGTPFTYRGHFEGGAQIVDKTGRVLARRSREQGEGIAMAQVELGRTTETYASDRFWLQQRGTIAAAAWSYQNLVGRRFYDRAQAARRKEINA</sequence>
<dbReference type="STRING" id="280871.TL10_12850"/>
<dbReference type="Gene3D" id="3.60.110.10">
    <property type="entry name" value="Carbon-nitrogen hydrolase"/>
    <property type="match status" value="1"/>
</dbReference>
<dbReference type="InterPro" id="IPR003010">
    <property type="entry name" value="C-N_Hydrolase"/>
</dbReference>
<evidence type="ECO:0000313" key="3">
    <source>
        <dbReference type="EMBL" id="KIU16515.1"/>
    </source>
</evidence>
<dbReference type="PATRIC" id="fig|280871.6.peg.2669"/>
<dbReference type="EMBL" id="JXST01000016">
    <property type="protein sequence ID" value="KIU16515.1"/>
    <property type="molecule type" value="Genomic_DNA"/>
</dbReference>
<dbReference type="SUPFAM" id="SSF56317">
    <property type="entry name" value="Carbon-nitrogen hydrolase"/>
    <property type="match status" value="1"/>
</dbReference>
<dbReference type="InterPro" id="IPR036526">
    <property type="entry name" value="C-N_Hydrolase_sf"/>
</dbReference>
<dbReference type="Proteomes" id="UP000032221">
    <property type="component" value="Unassembled WGS sequence"/>
</dbReference>
<dbReference type="CDD" id="cd07197">
    <property type="entry name" value="nitrilase"/>
    <property type="match status" value="1"/>
</dbReference>
<protein>
    <submittedName>
        <fullName evidence="3">Nitrilase</fullName>
    </submittedName>
</protein>
<dbReference type="PROSITE" id="PS50263">
    <property type="entry name" value="CN_HYDROLASE"/>
    <property type="match status" value="1"/>
</dbReference>
<comment type="caution">
    <text evidence="3">The sequence shown here is derived from an EMBL/GenBank/DDBJ whole genome shotgun (WGS) entry which is preliminary data.</text>
</comment>
<proteinExistence type="predicted"/>
<evidence type="ECO:0000259" key="2">
    <source>
        <dbReference type="PROSITE" id="PS50263"/>
    </source>
</evidence>
<dbReference type="GO" id="GO:0016811">
    <property type="term" value="F:hydrolase activity, acting on carbon-nitrogen (but not peptide) bonds, in linear amides"/>
    <property type="evidence" value="ECO:0007669"/>
    <property type="project" value="TreeGrafter"/>
</dbReference>
<dbReference type="RefSeq" id="WP_043985947.1">
    <property type="nucleotide sequence ID" value="NZ_JXST01000016.1"/>
</dbReference>
<dbReference type="InterPro" id="IPR050345">
    <property type="entry name" value="Aliph_Amidase/BUP"/>
</dbReference>
<gene>
    <name evidence="3" type="ORF">TL10_12850</name>
</gene>
<feature type="domain" description="CN hydrolase" evidence="2">
    <location>
        <begin position="2"/>
        <end position="261"/>
    </location>
</feature>
<dbReference type="PANTHER" id="PTHR43674:SF16">
    <property type="entry name" value="CARBON-NITROGEN FAMILY, PUTATIVE (AFU_ORTHOLOGUE AFUA_5G02350)-RELATED"/>
    <property type="match status" value="1"/>
</dbReference>